<protein>
    <submittedName>
        <fullName evidence="1">Uncharacterized protein</fullName>
    </submittedName>
</protein>
<dbReference type="OrthoDB" id="5517949at2"/>
<organism evidence="1 2">
    <name type="scientific">Lujinxingia litoralis</name>
    <dbReference type="NCBI Taxonomy" id="2211119"/>
    <lineage>
        <taxon>Bacteria</taxon>
        <taxon>Deltaproteobacteria</taxon>
        <taxon>Bradymonadales</taxon>
        <taxon>Lujinxingiaceae</taxon>
        <taxon>Lujinxingia</taxon>
    </lineage>
</organism>
<dbReference type="RefSeq" id="WP_111730862.1">
    <property type="nucleotide sequence ID" value="NZ_QHKO01000008.1"/>
</dbReference>
<accession>A0A328C2E2</accession>
<dbReference type="AlphaFoldDB" id="A0A328C2E2"/>
<evidence type="ECO:0000313" key="2">
    <source>
        <dbReference type="Proteomes" id="UP000249169"/>
    </source>
</evidence>
<name>A0A328C2E2_9DELT</name>
<evidence type="ECO:0000313" key="1">
    <source>
        <dbReference type="EMBL" id="RAL20770.1"/>
    </source>
</evidence>
<comment type="caution">
    <text evidence="1">The sequence shown here is derived from an EMBL/GenBank/DDBJ whole genome shotgun (WGS) entry which is preliminary data.</text>
</comment>
<reference evidence="1 2" key="1">
    <citation type="submission" date="2018-05" db="EMBL/GenBank/DDBJ databases">
        <title>Lujinxingia marina gen. nov. sp. nov., a new facultative anaerobic member of the class Deltaproteobacteria, and proposal of Lujinxingaceae fam. nov.</title>
        <authorList>
            <person name="Li C.-M."/>
        </authorList>
    </citation>
    <scope>NUCLEOTIDE SEQUENCE [LARGE SCALE GENOMIC DNA]</scope>
    <source>
        <strain evidence="1 2">B210</strain>
    </source>
</reference>
<sequence>MTRSRQPLPLFEAPELHAALSSAALHTDTTPTDQSPHAELQSVLPALATINPRSAPTPSFKRRAEATFFLNHFDAEHAIDVVPLWHIDHHDLQASEIAGWTYTRHLC</sequence>
<proteinExistence type="predicted"/>
<keyword evidence="2" id="KW-1185">Reference proteome</keyword>
<dbReference type="Proteomes" id="UP000249169">
    <property type="component" value="Unassembled WGS sequence"/>
</dbReference>
<dbReference type="EMBL" id="QHKO01000008">
    <property type="protein sequence ID" value="RAL20770.1"/>
    <property type="molecule type" value="Genomic_DNA"/>
</dbReference>
<gene>
    <name evidence="1" type="ORF">DL240_15760</name>
</gene>